<dbReference type="SFLD" id="SFLDS00019">
    <property type="entry name" value="Glutathione_Transferase_(cytos"/>
    <property type="match status" value="1"/>
</dbReference>
<evidence type="ECO:0000256" key="4">
    <source>
        <dbReference type="ARBA" id="ARBA00047960"/>
    </source>
</evidence>
<dbReference type="Proteomes" id="UP001341281">
    <property type="component" value="Chromosome 02"/>
</dbReference>
<dbReference type="GO" id="GO:0005737">
    <property type="term" value="C:cytoplasm"/>
    <property type="evidence" value="ECO:0007669"/>
    <property type="project" value="TreeGrafter"/>
</dbReference>
<sequence>MAGGGDELKLLSTWFSPFGSRVKLALHLKGLSYAYVEEDLMNKSQLLLESNPVHKKVPVLFHRGKALCESMVIVDYIDEAFADAGPPLLPSDPYERAVARFWVAFIETKFVGPWCQLFEGSKTRAEKAEVLKQILSARTIMEGALAECFKGKPFFGGDGVGCVDIALGGLLVWVRASEVLFGVKFLDAAATPLLSAWAERFAALDAAKAALPDFGRVLEYAIKMRGAAAGAVAADN</sequence>
<keyword evidence="8" id="KW-1185">Reference proteome</keyword>
<dbReference type="CDD" id="cd03058">
    <property type="entry name" value="GST_N_Tau"/>
    <property type="match status" value="1"/>
</dbReference>
<gene>
    <name evidence="7" type="ORF">U9M48_007827</name>
</gene>
<dbReference type="SUPFAM" id="SSF52833">
    <property type="entry name" value="Thioredoxin-like"/>
    <property type="match status" value="1"/>
</dbReference>
<accession>A0AAQ3SNT2</accession>
<comment type="catalytic activity">
    <reaction evidence="4">
        <text>RX + glutathione = an S-substituted glutathione + a halide anion + H(+)</text>
        <dbReference type="Rhea" id="RHEA:16437"/>
        <dbReference type="ChEBI" id="CHEBI:15378"/>
        <dbReference type="ChEBI" id="CHEBI:16042"/>
        <dbReference type="ChEBI" id="CHEBI:17792"/>
        <dbReference type="ChEBI" id="CHEBI:57925"/>
        <dbReference type="ChEBI" id="CHEBI:90779"/>
        <dbReference type="EC" id="2.5.1.18"/>
    </reaction>
</comment>
<feature type="domain" description="GST N-terminal" evidence="5">
    <location>
        <begin position="6"/>
        <end position="85"/>
    </location>
</feature>
<evidence type="ECO:0000313" key="8">
    <source>
        <dbReference type="Proteomes" id="UP001341281"/>
    </source>
</evidence>
<dbReference type="InterPro" id="IPR045074">
    <property type="entry name" value="GST_C_Tau"/>
</dbReference>
<dbReference type="FunFam" id="1.20.1050.10:FF:000023">
    <property type="entry name" value="Probable glutathione S-transferase GSTU6"/>
    <property type="match status" value="1"/>
</dbReference>
<dbReference type="InterPro" id="IPR036282">
    <property type="entry name" value="Glutathione-S-Trfase_C_sf"/>
</dbReference>
<dbReference type="PROSITE" id="PS50404">
    <property type="entry name" value="GST_NTER"/>
    <property type="match status" value="1"/>
</dbReference>
<organism evidence="7 8">
    <name type="scientific">Paspalum notatum var. saurae</name>
    <dbReference type="NCBI Taxonomy" id="547442"/>
    <lineage>
        <taxon>Eukaryota</taxon>
        <taxon>Viridiplantae</taxon>
        <taxon>Streptophyta</taxon>
        <taxon>Embryophyta</taxon>
        <taxon>Tracheophyta</taxon>
        <taxon>Spermatophyta</taxon>
        <taxon>Magnoliopsida</taxon>
        <taxon>Liliopsida</taxon>
        <taxon>Poales</taxon>
        <taxon>Poaceae</taxon>
        <taxon>PACMAD clade</taxon>
        <taxon>Panicoideae</taxon>
        <taxon>Andropogonodae</taxon>
        <taxon>Paspaleae</taxon>
        <taxon>Paspalinae</taxon>
        <taxon>Paspalum</taxon>
    </lineage>
</organism>
<protein>
    <recommendedName>
        <fullName evidence="1">glutathione transferase</fullName>
        <ecNumber evidence="1">2.5.1.18</ecNumber>
    </recommendedName>
</protein>
<dbReference type="GO" id="GO:0004364">
    <property type="term" value="F:glutathione transferase activity"/>
    <property type="evidence" value="ECO:0007669"/>
    <property type="project" value="UniProtKB-EC"/>
</dbReference>
<dbReference type="PROSITE" id="PS50405">
    <property type="entry name" value="GST_CTER"/>
    <property type="match status" value="1"/>
</dbReference>
<evidence type="ECO:0000256" key="3">
    <source>
        <dbReference type="ARBA" id="ARBA00025743"/>
    </source>
</evidence>
<dbReference type="Gene3D" id="1.20.1050.10">
    <property type="match status" value="1"/>
</dbReference>
<evidence type="ECO:0000256" key="2">
    <source>
        <dbReference type="ARBA" id="ARBA00022679"/>
    </source>
</evidence>
<feature type="domain" description="GST C-terminal" evidence="6">
    <location>
        <begin position="92"/>
        <end position="224"/>
    </location>
</feature>
<dbReference type="Gene3D" id="3.40.30.10">
    <property type="entry name" value="Glutaredoxin"/>
    <property type="match status" value="1"/>
</dbReference>
<dbReference type="GO" id="GO:0006749">
    <property type="term" value="P:glutathione metabolic process"/>
    <property type="evidence" value="ECO:0007669"/>
    <property type="project" value="InterPro"/>
</dbReference>
<dbReference type="InterPro" id="IPR010987">
    <property type="entry name" value="Glutathione-S-Trfase_C-like"/>
</dbReference>
<evidence type="ECO:0000313" key="7">
    <source>
        <dbReference type="EMBL" id="WVZ57444.1"/>
    </source>
</evidence>
<dbReference type="Pfam" id="PF00043">
    <property type="entry name" value="GST_C"/>
    <property type="match status" value="1"/>
</dbReference>
<dbReference type="EC" id="2.5.1.18" evidence="1"/>
<dbReference type="PANTHER" id="PTHR11260">
    <property type="entry name" value="GLUTATHIONE S-TRANSFERASE, GST, SUPERFAMILY, GST DOMAIN CONTAINING"/>
    <property type="match status" value="1"/>
</dbReference>
<dbReference type="InterPro" id="IPR004045">
    <property type="entry name" value="Glutathione_S-Trfase_N"/>
</dbReference>
<dbReference type="AlphaFoldDB" id="A0AAQ3SNT2"/>
<dbReference type="InterPro" id="IPR045073">
    <property type="entry name" value="Omega/Tau-like"/>
</dbReference>
<keyword evidence="2" id="KW-0808">Transferase</keyword>
<dbReference type="Pfam" id="PF02798">
    <property type="entry name" value="GST_N"/>
    <property type="match status" value="1"/>
</dbReference>
<comment type="similarity">
    <text evidence="3">Belongs to the GST superfamily. Tau family.</text>
</comment>
<dbReference type="SFLD" id="SFLDG00358">
    <property type="entry name" value="Main_(cytGST)"/>
    <property type="match status" value="1"/>
</dbReference>
<evidence type="ECO:0000256" key="1">
    <source>
        <dbReference type="ARBA" id="ARBA00012452"/>
    </source>
</evidence>
<name>A0AAQ3SNT2_PASNO</name>
<dbReference type="PANTHER" id="PTHR11260:SF749">
    <property type="entry name" value="GLUTATHIONE TRANSFERASE"/>
    <property type="match status" value="1"/>
</dbReference>
<dbReference type="FunFam" id="3.40.30.10:FF:000044">
    <property type="entry name" value="Glutathione S-transferase GSTU6"/>
    <property type="match status" value="1"/>
</dbReference>
<dbReference type="InterPro" id="IPR040079">
    <property type="entry name" value="Glutathione_S-Trfase"/>
</dbReference>
<dbReference type="CDD" id="cd03185">
    <property type="entry name" value="GST_C_Tau"/>
    <property type="match status" value="1"/>
</dbReference>
<evidence type="ECO:0000259" key="5">
    <source>
        <dbReference type="PROSITE" id="PS50404"/>
    </source>
</evidence>
<dbReference type="SUPFAM" id="SSF47616">
    <property type="entry name" value="GST C-terminal domain-like"/>
    <property type="match status" value="1"/>
</dbReference>
<proteinExistence type="inferred from homology"/>
<reference evidence="7 8" key="1">
    <citation type="submission" date="2024-02" db="EMBL/GenBank/DDBJ databases">
        <title>High-quality chromosome-scale genome assembly of Pensacola bahiagrass (Paspalum notatum Flugge var. saurae).</title>
        <authorList>
            <person name="Vega J.M."/>
            <person name="Podio M."/>
            <person name="Orjuela J."/>
            <person name="Siena L.A."/>
            <person name="Pessino S.C."/>
            <person name="Combes M.C."/>
            <person name="Mariac C."/>
            <person name="Albertini E."/>
            <person name="Pupilli F."/>
            <person name="Ortiz J.P.A."/>
            <person name="Leblanc O."/>
        </authorList>
    </citation>
    <scope>NUCLEOTIDE SEQUENCE [LARGE SCALE GENOMIC DNA]</scope>
    <source>
        <strain evidence="7">R1</strain>
        <tissue evidence="7">Leaf</tissue>
    </source>
</reference>
<dbReference type="EMBL" id="CP144746">
    <property type="protein sequence ID" value="WVZ57444.1"/>
    <property type="molecule type" value="Genomic_DNA"/>
</dbReference>
<dbReference type="SFLD" id="SFLDG01152">
    <property type="entry name" value="Main.3:_Omega-_and_Tau-like"/>
    <property type="match status" value="1"/>
</dbReference>
<dbReference type="InterPro" id="IPR004046">
    <property type="entry name" value="GST_C"/>
</dbReference>
<dbReference type="InterPro" id="IPR036249">
    <property type="entry name" value="Thioredoxin-like_sf"/>
</dbReference>
<evidence type="ECO:0000259" key="6">
    <source>
        <dbReference type="PROSITE" id="PS50405"/>
    </source>
</evidence>